<evidence type="ECO:0000256" key="1">
    <source>
        <dbReference type="SAM" id="MobiDB-lite"/>
    </source>
</evidence>
<keyword evidence="3" id="KW-1185">Reference proteome</keyword>
<protein>
    <submittedName>
        <fullName evidence="2">Uncharacterized protein</fullName>
    </submittedName>
</protein>
<dbReference type="EMBL" id="JAWDGP010002360">
    <property type="protein sequence ID" value="KAK3783722.1"/>
    <property type="molecule type" value="Genomic_DNA"/>
</dbReference>
<gene>
    <name evidence="2" type="ORF">RRG08_025345</name>
</gene>
<dbReference type="Proteomes" id="UP001283361">
    <property type="component" value="Unassembled WGS sequence"/>
</dbReference>
<dbReference type="AlphaFoldDB" id="A0AAE1DUZ1"/>
<reference evidence="2" key="1">
    <citation type="journal article" date="2023" name="G3 (Bethesda)">
        <title>A reference genome for the long-term kleptoplast-retaining sea slug Elysia crispata morphotype clarki.</title>
        <authorList>
            <person name="Eastman K.E."/>
            <person name="Pendleton A.L."/>
            <person name="Shaikh M.A."/>
            <person name="Suttiyut T."/>
            <person name="Ogas R."/>
            <person name="Tomko P."/>
            <person name="Gavelis G."/>
            <person name="Widhalm J.R."/>
            <person name="Wisecaver J.H."/>
        </authorList>
    </citation>
    <scope>NUCLEOTIDE SEQUENCE</scope>
    <source>
        <strain evidence="2">ECLA1</strain>
    </source>
</reference>
<feature type="region of interest" description="Disordered" evidence="1">
    <location>
        <begin position="98"/>
        <end position="119"/>
    </location>
</feature>
<proteinExistence type="predicted"/>
<accession>A0AAE1DUZ1</accession>
<evidence type="ECO:0000313" key="3">
    <source>
        <dbReference type="Proteomes" id="UP001283361"/>
    </source>
</evidence>
<name>A0AAE1DUZ1_9GAST</name>
<organism evidence="2 3">
    <name type="scientific">Elysia crispata</name>
    <name type="common">lettuce slug</name>
    <dbReference type="NCBI Taxonomy" id="231223"/>
    <lineage>
        <taxon>Eukaryota</taxon>
        <taxon>Metazoa</taxon>
        <taxon>Spiralia</taxon>
        <taxon>Lophotrochozoa</taxon>
        <taxon>Mollusca</taxon>
        <taxon>Gastropoda</taxon>
        <taxon>Heterobranchia</taxon>
        <taxon>Euthyneura</taxon>
        <taxon>Panpulmonata</taxon>
        <taxon>Sacoglossa</taxon>
        <taxon>Placobranchoidea</taxon>
        <taxon>Plakobranchidae</taxon>
        <taxon>Elysia</taxon>
    </lineage>
</organism>
<sequence>MFVLSTHIQSDLIPSELATCSKLNEEQLDQENLFLAGFKEQEKTDARNTAAGTACKVWSVSLLDSRRMYHSASQSQRALRCVRGRGSVCLQNAFLSHSPRIQPPGDSIDPSSTNRPQMERKRRQFDCHIKYLTSGYIIVCPDEILHRSCKTRWFQLQTRQIFTLLATTRLISKVFTYFPFPPSPRSYPF</sequence>
<evidence type="ECO:0000313" key="2">
    <source>
        <dbReference type="EMBL" id="KAK3783722.1"/>
    </source>
</evidence>
<comment type="caution">
    <text evidence="2">The sequence shown here is derived from an EMBL/GenBank/DDBJ whole genome shotgun (WGS) entry which is preliminary data.</text>
</comment>